<protein>
    <submittedName>
        <fullName evidence="1">DUF2877 domain-containing protein</fullName>
    </submittedName>
</protein>
<sequence length="334" mass="37500">MRPSSDSCNAPLYTSCVMGEEIHAQLAALLSRRPIGRVHSIFENGINLAMGDALVFVGTTKNGRLPFGIHMGQESVRRLRFYVRRYDAVIAGTPDMIQFHHPAYPLMLDLSQAAPFHYGICADRYRTFRDIFNVNTFMKICLSWGVPTGLDVEWDRFLANDYMPDDPQYVTVQHTEQLLDALLSGEVRVIESHLRYFLGRGKGLTPSGDDFLVGLLAVHTMTQAFHPAFLTTLRHIVEREDITTDVSKAYLLHALHGRFSDKVTHVLNAMFTEDTSRFQAKLAQLLHTGHSSGIDTAFGIANAIMALRRYEHVRTSCDCIGGQRHFAASSRSNL</sequence>
<name>A0ABT4E088_9BACL</name>
<reference evidence="1 2" key="1">
    <citation type="submission" date="2022-05" db="EMBL/GenBank/DDBJ databases">
        <title>Genome Sequencing of Bee-Associated Microbes.</title>
        <authorList>
            <person name="Dunlap C."/>
        </authorList>
    </citation>
    <scope>NUCLEOTIDE SEQUENCE [LARGE SCALE GENOMIC DNA]</scope>
    <source>
        <strain evidence="1 2">NRRL NRS-1438</strain>
    </source>
</reference>
<dbReference type="InterPro" id="IPR021530">
    <property type="entry name" value="AllH-like"/>
</dbReference>
<keyword evidence="2" id="KW-1185">Reference proteome</keyword>
<evidence type="ECO:0000313" key="2">
    <source>
        <dbReference type="Proteomes" id="UP001207626"/>
    </source>
</evidence>
<dbReference type="EMBL" id="JAMDLW010000058">
    <property type="protein sequence ID" value="MCY9523001.1"/>
    <property type="molecule type" value="Genomic_DNA"/>
</dbReference>
<proteinExistence type="predicted"/>
<evidence type="ECO:0000313" key="1">
    <source>
        <dbReference type="EMBL" id="MCY9523001.1"/>
    </source>
</evidence>
<organism evidence="1 2">
    <name type="scientific">Paenibacillus apiarius</name>
    <dbReference type="NCBI Taxonomy" id="46240"/>
    <lineage>
        <taxon>Bacteria</taxon>
        <taxon>Bacillati</taxon>
        <taxon>Bacillota</taxon>
        <taxon>Bacilli</taxon>
        <taxon>Bacillales</taxon>
        <taxon>Paenibacillaceae</taxon>
        <taxon>Paenibacillus</taxon>
    </lineage>
</organism>
<accession>A0ABT4E088</accession>
<dbReference type="Proteomes" id="UP001207626">
    <property type="component" value="Unassembled WGS sequence"/>
</dbReference>
<gene>
    <name evidence="1" type="ORF">M5X09_25630</name>
</gene>
<dbReference type="Pfam" id="PF11392">
    <property type="entry name" value="AllH"/>
    <property type="match status" value="1"/>
</dbReference>
<comment type="caution">
    <text evidence="1">The sequence shown here is derived from an EMBL/GenBank/DDBJ whole genome shotgun (WGS) entry which is preliminary data.</text>
</comment>